<dbReference type="InterPro" id="IPR013098">
    <property type="entry name" value="Ig_I-set"/>
</dbReference>
<dbReference type="InterPro" id="IPR036179">
    <property type="entry name" value="Ig-like_dom_sf"/>
</dbReference>
<evidence type="ECO:0000313" key="10">
    <source>
        <dbReference type="EMBL" id="CAF3569624.1"/>
    </source>
</evidence>
<feature type="coiled-coil region" evidence="6">
    <location>
        <begin position="467"/>
        <end position="501"/>
    </location>
</feature>
<dbReference type="InterPro" id="IPR003599">
    <property type="entry name" value="Ig_sub"/>
</dbReference>
<dbReference type="GO" id="GO:0045989">
    <property type="term" value="P:positive regulation of striated muscle contraction"/>
    <property type="evidence" value="ECO:0007669"/>
    <property type="project" value="UniProtKB-ARBA"/>
</dbReference>
<feature type="domain" description="Ig-like" evidence="8">
    <location>
        <begin position="1408"/>
        <end position="1511"/>
    </location>
</feature>
<dbReference type="GO" id="GO:0005737">
    <property type="term" value="C:cytoplasm"/>
    <property type="evidence" value="ECO:0007669"/>
    <property type="project" value="UniProtKB-SubCell"/>
</dbReference>
<feature type="region of interest" description="Disordered" evidence="7">
    <location>
        <begin position="1923"/>
        <end position="1943"/>
    </location>
</feature>
<evidence type="ECO:0000256" key="1">
    <source>
        <dbReference type="ARBA" id="ARBA00004496"/>
    </source>
</evidence>
<evidence type="ECO:0000256" key="4">
    <source>
        <dbReference type="ARBA" id="ARBA00022737"/>
    </source>
</evidence>
<evidence type="ECO:0000256" key="6">
    <source>
        <dbReference type="SAM" id="Coils"/>
    </source>
</evidence>
<feature type="compositionally biased region" description="Low complexity" evidence="7">
    <location>
        <begin position="3597"/>
        <end position="3610"/>
    </location>
</feature>
<dbReference type="InterPro" id="IPR056701">
    <property type="entry name" value="DUF7799"/>
</dbReference>
<keyword evidence="11" id="KW-1185">Reference proteome</keyword>
<feature type="compositionally biased region" description="Polar residues" evidence="7">
    <location>
        <begin position="2168"/>
        <end position="2182"/>
    </location>
</feature>
<accession>A0A813RKE2</accession>
<dbReference type="Pfam" id="PF07679">
    <property type="entry name" value="I-set"/>
    <property type="match status" value="7"/>
</dbReference>
<dbReference type="InterPro" id="IPR050964">
    <property type="entry name" value="Striated_Muscle_Regulatory"/>
</dbReference>
<dbReference type="Gene3D" id="2.60.40.10">
    <property type="entry name" value="Immunoglobulins"/>
    <property type="match status" value="7"/>
</dbReference>
<dbReference type="Proteomes" id="UP000663829">
    <property type="component" value="Unassembled WGS sequence"/>
</dbReference>
<dbReference type="SMART" id="SM00408">
    <property type="entry name" value="IGc2"/>
    <property type="match status" value="7"/>
</dbReference>
<dbReference type="OrthoDB" id="5969272at2759"/>
<dbReference type="FunFam" id="2.60.40.10:FF:000080">
    <property type="entry name" value="Myosin light chain kinase, smooth muscle"/>
    <property type="match status" value="1"/>
</dbReference>
<evidence type="ECO:0000256" key="7">
    <source>
        <dbReference type="SAM" id="MobiDB-lite"/>
    </source>
</evidence>
<dbReference type="FunFam" id="2.60.40.10:FF:000425">
    <property type="entry name" value="Myosin light chain kinase"/>
    <property type="match status" value="2"/>
</dbReference>
<dbReference type="EMBL" id="CAJOBC010000310">
    <property type="protein sequence ID" value="CAF3569624.1"/>
    <property type="molecule type" value="Genomic_DNA"/>
</dbReference>
<feature type="domain" description="Ig-like" evidence="8">
    <location>
        <begin position="1098"/>
        <end position="1185"/>
    </location>
</feature>
<dbReference type="InterPro" id="IPR002017">
    <property type="entry name" value="Spectrin_repeat"/>
</dbReference>
<evidence type="ECO:0000313" key="11">
    <source>
        <dbReference type="Proteomes" id="UP000663829"/>
    </source>
</evidence>
<feature type="domain" description="Ig-like" evidence="8">
    <location>
        <begin position="1641"/>
        <end position="1728"/>
    </location>
</feature>
<keyword evidence="3" id="KW-0963">Cytoplasm</keyword>
<dbReference type="FunFam" id="2.60.40.10:FF:000107">
    <property type="entry name" value="Myosin, light chain kinase a"/>
    <property type="match status" value="3"/>
</dbReference>
<dbReference type="SUPFAM" id="SSF46966">
    <property type="entry name" value="Spectrin repeat"/>
    <property type="match status" value="5"/>
</dbReference>
<protein>
    <recommendedName>
        <fullName evidence="8">Ig-like domain-containing protein</fullName>
    </recommendedName>
</protein>
<comment type="similarity">
    <text evidence="2">Belongs to the protein kinase superfamily. CAMK Ser/Thr protein kinase family.</text>
</comment>
<feature type="compositionally biased region" description="Polar residues" evidence="7">
    <location>
        <begin position="3623"/>
        <end position="3658"/>
    </location>
</feature>
<dbReference type="InterPro" id="IPR003598">
    <property type="entry name" value="Ig_sub2"/>
</dbReference>
<evidence type="ECO:0000313" key="9">
    <source>
        <dbReference type="EMBL" id="CAF0785899.1"/>
    </source>
</evidence>
<dbReference type="InterPro" id="IPR013783">
    <property type="entry name" value="Ig-like_fold"/>
</dbReference>
<dbReference type="SMART" id="SM00150">
    <property type="entry name" value="SPEC"/>
    <property type="match status" value="5"/>
</dbReference>
<feature type="region of interest" description="Disordered" evidence="7">
    <location>
        <begin position="1823"/>
        <end position="1846"/>
    </location>
</feature>
<dbReference type="PROSITE" id="PS50835">
    <property type="entry name" value="IG_LIKE"/>
    <property type="match status" value="7"/>
</dbReference>
<feature type="region of interest" description="Disordered" evidence="7">
    <location>
        <begin position="3494"/>
        <end position="3658"/>
    </location>
</feature>
<dbReference type="InterPro" id="IPR007110">
    <property type="entry name" value="Ig-like_dom"/>
</dbReference>
<evidence type="ECO:0000256" key="5">
    <source>
        <dbReference type="ARBA" id="ARBA00023319"/>
    </source>
</evidence>
<feature type="domain" description="Ig-like" evidence="8">
    <location>
        <begin position="3304"/>
        <end position="3393"/>
    </location>
</feature>
<dbReference type="InterPro" id="IPR018159">
    <property type="entry name" value="Spectrin/alpha-actinin"/>
</dbReference>
<dbReference type="CDD" id="cd00176">
    <property type="entry name" value="SPEC"/>
    <property type="match status" value="3"/>
</dbReference>
<reference evidence="9" key="1">
    <citation type="submission" date="2021-02" db="EMBL/GenBank/DDBJ databases">
        <authorList>
            <person name="Nowell W R."/>
        </authorList>
    </citation>
    <scope>NUCLEOTIDE SEQUENCE</scope>
</reference>
<name>A0A813RKE2_9BILA</name>
<dbReference type="SMART" id="SM00409">
    <property type="entry name" value="IG"/>
    <property type="match status" value="7"/>
</dbReference>
<dbReference type="PANTHER" id="PTHR13817">
    <property type="entry name" value="TITIN"/>
    <property type="match status" value="1"/>
</dbReference>
<feature type="domain" description="Ig-like" evidence="8">
    <location>
        <begin position="1297"/>
        <end position="1385"/>
    </location>
</feature>
<keyword evidence="5" id="KW-0393">Immunoglobulin domain</keyword>
<keyword evidence="6" id="KW-0175">Coiled coil</keyword>
<evidence type="ECO:0000256" key="2">
    <source>
        <dbReference type="ARBA" id="ARBA00006692"/>
    </source>
</evidence>
<sequence length="3658" mass="420913">MQRLIGSSDFVRVRIQQMEPDLMEIGANLNEAIQYQILHEELISKLKAKQDHITELLTRADDLVTQQKSYNEVYEAMARSLGEAWKELNLQLECRRNLLNQAVQFHQISRKFNDRVNEAKDWFSSLERNDLDHSSLNELLEQHDRYRKVILETSISTLDEGQLLLERIRDMGNFTDASNKHSTVAACYEVEHMLGLHQDTRRTFEDEWEHKRTLLAQYAQMTQTRQDIHQILIWLQTRGQSYLENTDLGRNVVDTERLQAIHTDIESEAQPIHDRVLKCMRSVDQWIHTGLERADYLHAYAHEMLELWEKFALKLDLRRKLLALTRTFFMDANESFSQLDDIELKLRSLTSGTPKSSDFLLKEYQMLNDQIIRSSAIALREGQIVLERTHIDDYGSTFLRQRVQDLDLRVRNLKQILMNETEKLEKQGSSLYQKFDEKYTQLNSWIYNVGDKFLNTYRSLGADLRQARDFLDIHQQLEEDLKRKEDDIQQLSRIVNELQSSNDRHAQISKTRYDHLIHSWQKLSEKISNRLTLAQNYVDFKRQGEQLTNSFQSIEDIISYRDNIDLLPESAVKHIEETWYSTQRMYQETISLSKRIRGALENESEILAIQPNESYRSIIDQSEQATRKFEQISNSFDGWLHKLSQLRDFKTQWHQFIQDARNTIDKVHRFELDFIPETSRGIITDRHSLVEKYQHSLSDFSIRVQETTREVEERLKTAELLGMRGDTKGQKEQIVNELVKAHQNYLTRVNQSRTVLHTMVNFYKNTEKVDQFINSSEKQYTMIDLPSDVRSTEVMIRQHETDRDKLTQWYEQCRQEAELVDVKARQGGLSSFVNEIRSTQNETEQKYVNWQRRWDDRGVKLKQRVEWCQFLDEKYKTVYEIDTLQQEIDQKRRDKPQSLKEALIRNETFHETERRYEVSVRRFRTTAEFMLQQKHPEYELIQSEVKDVEKKSSVLHISVADYRHIVEKATSYYKLIDEVERWHQDSSQLLVRIGQETLRCQTEVETQELLNKVSSAIDKGKEYERETMKYITELAIQVFGPDEGQHRIKHVSSRNIELINAFIKIHQDISTVQRNFEHRKELFVESSPVIKQRRLEPPSFVKPLRDATITEGTRFTFECIVDGSEPINITWLKDQLFLSNITHDIKYDRGLATLTFVDVKREDSSYYTCRATNTAGTTESSSYLIVKENPDKNVRGPTFVEPLRTIDTSFGQFVTFECVIQAEPSPTVTWERDGIHLQDDNQHTITRQNNLHRLTIRDVQTFNSGKYLCKATNSGGEATSVANLRIYEETTMISHEPRLTEPLKPTYIIREVKISCRFDAYPRADIQWLKDGIPIDFASIGISRDFTVVREVDYSALIIKEGFPEDTGSYTIVIRNSLGEARSYTKLVVEEYFARTPDSDLSDTPSKPIFVQPLRDIIVSEGQKLKLHAAINAQPEPEIIWYHNDIPLKDSRDVTLKFDGQLCTLYKDRCSLDDIGSYRINAVNSSGQAESSCKVTITSAHDSFRETRLLSARSLPVFTELLKDQIFTEGEKIIMSVRLTGQPKPQVFWYKDNQPLRNTHDHKIRNQDDIYTLEIPELFLDDAGIYSVKAINTEGEAKSFASLNILPTSHHQQSPFQSSSTRTTNIGVQQIGTSEQQGTPPEFLQLFTDTETKLNSSITFEATVIGNPKPNVTWLFNGLPIYTTRYQQKVINNTYTLTVYDVRQEDAGRFSLIAENSLGKATCTAELFIRNVIWKRSEEQQDMSRKRRATVDQDFLTEQHLKEHTTFSDNTRQGRIYDDLLADRQHTQVSTRALEDYSEIVHQSFNKRYRPLGYIVRSIEEQQNQQRARSLSQGESRRSSTATTKDYLQRYPSIELVIPYDVLDKQQTYENKKHYHETERQQQHGQKRSATTYDYSTATSDQHDYSDSDQYFRTIHELANEYEQSKKKKAMGSGDGSTKTKKTYTTINRGTGKKTTVEEEEEYESVEETYQLPQAAPKVDETMQRSTYRMSSSKPAVITAETGTMTASNQNYHQFQQQFQDNFIVQPTVSQHYSNEQQHQQQQQRISQQQIQDNFIVQPTVSQYYSNEQQHQQQQQQRISHQQFQDNFIVQPTVSQHYSNEQQHQQQQQQQRISQQQFQDNFIVQPTISRHYYNEQQQQQHQRISQQSRSYSEEVLYRRLIPTAHQYVSTSATTSEAGFATTSEDDFEQRERRRLHQSRTKERLKPIRIASTSSIPGETEVKYVRTEPQAVQLIFPKPVLITNQGEHSSTIIKEVQRRRSESRQCLVQRTTEIEGEHETKVIKEPITAGQPRTVEFTIPKPLPSAEHSSTVVVESKKGGKYQALDISSSMYRENIVMPGEHELRYVSQPVSSQHKPVEILFPKPPTQPVHSSTVVKHTKTQPSAVFVDNMQTVIKGEHELKYIDHLVGKGVAGSVELVVPKSIMDTGEHQSTIVTETHPKRQVLEVTGSGRTMEAEHDLRYVRDSVRVEEALELLLPKQHVEQAEHSATIVRHSRGRGPIIEVTPRQPIYGEHETKIIEEAIETRADEMQLLVAKPVSQAEHSTTVVKEQRGKPQIYSLGPSKPLPGEHEMKIIDQPVEAMGELQVVFPKQQPEAEHQSTLIKQVQARNITVDNQYREIPGEHLLTVIESKSERAATESEVEFIVPKPVSGITHIEEHSTTVVKSIGGDRQFGRSRRISSSTGRSSDYGEEYFDENMDVKRRLYMQETEDAGHTSAGEHSTTYVRRARAKFEPVDLVIDRPKIQPSVSKVIADIQGPAQVTHIRPTQIIQQEDSSVKLTMDLSKQEEQYDEMEVILEKPKIKDSSSKVLANIQSGLELKSIRSTGALDQLQTIESSSSLTMQVKREEEEEETMELRIAKPRIQDSSSVLIANIQPELGVQGRLIASSLQQEDSSTAIVMDLARQQEHAPFDLIIPKFDVEKSSTTVVAQVAPTLAGMKTTINVPQPESSSSLFLEQRSTPDEPVDLIFPKPKIESSSTTVVADVYAKLETKSMRATEVIPETSTSTFYFDKNIQEVPEAVEIRLKQPEIQDSSTTVLAHVKATLDTRHVQMLGKHEKQEDSSTTFVLDTLKNKDEHEPVELILPRPRVQESTSIVLADIKPSLDTQLIIAPQPLVKKSTSQLILEDTTASEPEPVELILKRQHSSHTVVTKLDDARKKTKEMYVLGTAPALQQSGYVRESSSTLYADLNKPMQLILDVDENEAKKSRHMSYDERRQFDASREYSSRMLAESSSGGGLMTTDNSSTFITEIEPKYYEPVEFVVSGGGSATEIDQYGARGEMTSSTKRTTTTSYDTSVIDGQDHAPYFVVSLRDYSVKEGEPILFEVMISAQPLAEILWDKDGELIGDESSFRIDYYGDGRATLYIPEAFLDDAGSYSCTARNISGTVRSTARLQVESSGEQSPTRNVVNETSFEYQTSVPSYQTLSASQYHIYSQQPEPTTVTRVEEETSVIEILPNQPNVTQRYEQNQIVRNITGDQPQYQPVTFQINLDNQQQQQQQQHFYGQASAATHYGQNESKEFKRTDTVGGSRQPQRIEPNQENVAPPENPFMGPDPFKKFGARRQQRPTAGIIPQQSPFEAQQNLYAPMGTQSGPSSYDQRQQTTTTSLSQKTPMPAQQLREPIRASSSQHQQSAYDTASSAEHPTSPSYTPKFTTVREQM</sequence>
<feature type="domain" description="Ig-like" evidence="8">
    <location>
        <begin position="1516"/>
        <end position="1604"/>
    </location>
</feature>
<dbReference type="EMBL" id="CAJNOQ010000310">
    <property type="protein sequence ID" value="CAF0785899.1"/>
    <property type="molecule type" value="Genomic_DNA"/>
</dbReference>
<feature type="region of interest" description="Disordered" evidence="7">
    <location>
        <begin position="2168"/>
        <end position="2200"/>
    </location>
</feature>
<feature type="compositionally biased region" description="Polar residues" evidence="7">
    <location>
        <begin position="3571"/>
        <end position="3596"/>
    </location>
</feature>
<dbReference type="Gene3D" id="1.20.58.60">
    <property type="match status" value="4"/>
</dbReference>
<dbReference type="PANTHER" id="PTHR13817:SF166">
    <property type="entry name" value="NEURONAL IGCAM-RELATED"/>
    <property type="match status" value="1"/>
</dbReference>
<comment type="subcellular location">
    <subcellularLocation>
        <location evidence="1">Cytoplasm</location>
    </subcellularLocation>
</comment>
<feature type="domain" description="Ig-like" evidence="8">
    <location>
        <begin position="1197"/>
        <end position="1285"/>
    </location>
</feature>
<dbReference type="Pfam" id="PF25075">
    <property type="entry name" value="DUF7799"/>
    <property type="match status" value="1"/>
</dbReference>
<feature type="compositionally biased region" description="Polar residues" evidence="7">
    <location>
        <begin position="3525"/>
        <end position="3540"/>
    </location>
</feature>
<dbReference type="Proteomes" id="UP000681722">
    <property type="component" value="Unassembled WGS sequence"/>
</dbReference>
<comment type="caution">
    <text evidence="9">The sequence shown here is derived from an EMBL/GenBank/DDBJ whole genome shotgun (WGS) entry which is preliminary data.</text>
</comment>
<proteinExistence type="inferred from homology"/>
<dbReference type="GO" id="GO:0060298">
    <property type="term" value="P:positive regulation of sarcomere organization"/>
    <property type="evidence" value="ECO:0007669"/>
    <property type="project" value="UniProtKB-ARBA"/>
</dbReference>
<keyword evidence="4" id="KW-0677">Repeat</keyword>
<feature type="region of interest" description="Disordered" evidence="7">
    <location>
        <begin position="2543"/>
        <end position="2568"/>
    </location>
</feature>
<dbReference type="Pfam" id="PF00435">
    <property type="entry name" value="Spectrin"/>
    <property type="match status" value="1"/>
</dbReference>
<dbReference type="SUPFAM" id="SSF48726">
    <property type="entry name" value="Immunoglobulin"/>
    <property type="match status" value="7"/>
</dbReference>
<feature type="compositionally biased region" description="Low complexity" evidence="7">
    <location>
        <begin position="2102"/>
        <end position="2116"/>
    </location>
</feature>
<evidence type="ECO:0000256" key="3">
    <source>
        <dbReference type="ARBA" id="ARBA00022490"/>
    </source>
</evidence>
<feature type="region of interest" description="Disordered" evidence="7">
    <location>
        <begin position="2096"/>
        <end position="2116"/>
    </location>
</feature>
<gene>
    <name evidence="9" type="ORF">GPM918_LOCUS2729</name>
    <name evidence="10" type="ORF">SRO942_LOCUS2729</name>
</gene>
<feature type="compositionally biased region" description="Low complexity" evidence="7">
    <location>
        <begin position="1889"/>
        <end position="1900"/>
    </location>
</feature>
<feature type="region of interest" description="Disordered" evidence="7">
    <location>
        <begin position="1874"/>
        <end position="1906"/>
    </location>
</feature>
<organism evidence="9 11">
    <name type="scientific">Didymodactylos carnosus</name>
    <dbReference type="NCBI Taxonomy" id="1234261"/>
    <lineage>
        <taxon>Eukaryota</taxon>
        <taxon>Metazoa</taxon>
        <taxon>Spiralia</taxon>
        <taxon>Gnathifera</taxon>
        <taxon>Rotifera</taxon>
        <taxon>Eurotatoria</taxon>
        <taxon>Bdelloidea</taxon>
        <taxon>Philodinida</taxon>
        <taxon>Philodinidae</taxon>
        <taxon>Didymodactylos</taxon>
    </lineage>
</organism>
<evidence type="ECO:0000259" key="8">
    <source>
        <dbReference type="PROSITE" id="PS50835"/>
    </source>
</evidence>